<keyword evidence="4" id="KW-1185">Reference proteome</keyword>
<organism evidence="2">
    <name type="scientific">Physcomitrium patens</name>
    <name type="common">Spreading-leaved earth moss</name>
    <name type="synonym">Physcomitrella patens</name>
    <dbReference type="NCBI Taxonomy" id="3218"/>
    <lineage>
        <taxon>Eukaryota</taxon>
        <taxon>Viridiplantae</taxon>
        <taxon>Streptophyta</taxon>
        <taxon>Embryophyta</taxon>
        <taxon>Bryophyta</taxon>
        <taxon>Bryophytina</taxon>
        <taxon>Bryopsida</taxon>
        <taxon>Funariidae</taxon>
        <taxon>Funariales</taxon>
        <taxon>Funariaceae</taxon>
        <taxon>Physcomitrium</taxon>
    </lineage>
</organism>
<dbReference type="Gramene" id="Pp3c8_20410V3.2">
    <property type="protein sequence ID" value="Pp3c8_20410V3.2"/>
    <property type="gene ID" value="Pp3c8_20410"/>
</dbReference>
<dbReference type="Pfam" id="PF01738">
    <property type="entry name" value="DLH"/>
    <property type="match status" value="1"/>
</dbReference>
<dbReference type="Proteomes" id="UP000006727">
    <property type="component" value="Chromosome 8"/>
</dbReference>
<dbReference type="GO" id="GO:0016787">
    <property type="term" value="F:hydrolase activity"/>
    <property type="evidence" value="ECO:0007669"/>
    <property type="project" value="InterPro"/>
</dbReference>
<proteinExistence type="predicted"/>
<dbReference type="InterPro" id="IPR002925">
    <property type="entry name" value="Dienelactn_hydro"/>
</dbReference>
<evidence type="ECO:0000259" key="1">
    <source>
        <dbReference type="Pfam" id="PF01738"/>
    </source>
</evidence>
<dbReference type="HOGENOM" id="CLU_054590_8_3_1"/>
<evidence type="ECO:0000313" key="3">
    <source>
        <dbReference type="EnsemblPlants" id="Pp3c8_20410V3.1"/>
    </source>
</evidence>
<dbReference type="Gene3D" id="3.40.50.1820">
    <property type="entry name" value="alpha/beta hydrolase"/>
    <property type="match status" value="1"/>
</dbReference>
<dbReference type="EnsemblPlants" id="Pp3c8_20410V3.2">
    <property type="protein sequence ID" value="Pp3c8_20410V3.2"/>
    <property type="gene ID" value="Pp3c8_20410"/>
</dbReference>
<protein>
    <recommendedName>
        <fullName evidence="1">Dienelactone hydrolase domain-containing protein</fullName>
    </recommendedName>
</protein>
<accession>A9TQ47</accession>
<reference evidence="3" key="3">
    <citation type="submission" date="2020-12" db="UniProtKB">
        <authorList>
            <consortium name="EnsemblPlants"/>
        </authorList>
    </citation>
    <scope>IDENTIFICATION</scope>
</reference>
<dbReference type="STRING" id="3218.A9TQ47"/>
<sequence length="190" mass="20835">MPDQKLEILDYTLDRKVADEVAKKGYYVVVPDYFRGDPLVNLSDVTTWLPKHPVAAEVESSNKIVLSVKAKGISSVGFAGFCWGGKLAALVGEQIGVTKAIVQTHPAFVTASDYEQVVVPIMVLAAPSDGVQNFTSILKARKKQVPSYVKIFSGVEHGFALRYNLNNATAVAKANKAHRLMIKWLNKYVK</sequence>
<reference evidence="2 4" key="2">
    <citation type="journal article" date="2018" name="Plant J.">
        <title>The Physcomitrella patens chromosome-scale assembly reveals moss genome structure and evolution.</title>
        <authorList>
            <person name="Lang D."/>
            <person name="Ullrich K.K."/>
            <person name="Murat F."/>
            <person name="Fuchs J."/>
            <person name="Jenkins J."/>
            <person name="Haas F.B."/>
            <person name="Piednoel M."/>
            <person name="Gundlach H."/>
            <person name="Van Bel M."/>
            <person name="Meyberg R."/>
            <person name="Vives C."/>
            <person name="Morata J."/>
            <person name="Symeonidi A."/>
            <person name="Hiss M."/>
            <person name="Muchero W."/>
            <person name="Kamisugi Y."/>
            <person name="Saleh O."/>
            <person name="Blanc G."/>
            <person name="Decker E.L."/>
            <person name="van Gessel N."/>
            <person name="Grimwood J."/>
            <person name="Hayes R.D."/>
            <person name="Graham S.W."/>
            <person name="Gunter L.E."/>
            <person name="McDaniel S.F."/>
            <person name="Hoernstein S.N.W."/>
            <person name="Larsson A."/>
            <person name="Li F.W."/>
            <person name="Perroud P.F."/>
            <person name="Phillips J."/>
            <person name="Ranjan P."/>
            <person name="Rokshar D.S."/>
            <person name="Rothfels C.J."/>
            <person name="Schneider L."/>
            <person name="Shu S."/>
            <person name="Stevenson D.W."/>
            <person name="Thummler F."/>
            <person name="Tillich M."/>
            <person name="Villarreal Aguilar J.C."/>
            <person name="Widiez T."/>
            <person name="Wong G.K."/>
            <person name="Wymore A."/>
            <person name="Zhang Y."/>
            <person name="Zimmer A.D."/>
            <person name="Quatrano R.S."/>
            <person name="Mayer K.F.X."/>
            <person name="Goodstein D."/>
            <person name="Casacuberta J.M."/>
            <person name="Vandepoele K."/>
            <person name="Reski R."/>
            <person name="Cuming A.C."/>
            <person name="Tuskan G.A."/>
            <person name="Maumus F."/>
            <person name="Salse J."/>
            <person name="Schmutz J."/>
            <person name="Rensing S.A."/>
        </authorList>
    </citation>
    <scope>NUCLEOTIDE SEQUENCE [LARGE SCALE GENOMIC DNA]</scope>
    <source>
        <strain evidence="3 4">cv. Gransden 2004</strain>
    </source>
</reference>
<evidence type="ECO:0000313" key="4">
    <source>
        <dbReference type="Proteomes" id="UP000006727"/>
    </source>
</evidence>
<dbReference type="AlphaFoldDB" id="A9TQ47"/>
<dbReference type="Gramene" id="Pp3c8_20410V3.1">
    <property type="protein sequence ID" value="Pp3c8_20410V3.1"/>
    <property type="gene ID" value="Pp3c8_20410"/>
</dbReference>
<dbReference type="InterPro" id="IPR029058">
    <property type="entry name" value="AB_hydrolase_fold"/>
</dbReference>
<dbReference type="OMA" id="CERVGAI"/>
<evidence type="ECO:0000313" key="2">
    <source>
        <dbReference type="EMBL" id="PNR49954.1"/>
    </source>
</evidence>
<dbReference type="InParanoid" id="A9TQ47"/>
<dbReference type="EnsemblPlants" id="Pp3c8_20410V3.1">
    <property type="protein sequence ID" value="Pp3c8_20410V3.1"/>
    <property type="gene ID" value="Pp3c8_20410"/>
</dbReference>
<dbReference type="PANTHER" id="PTHR17630">
    <property type="entry name" value="DIENELACTONE HYDROLASE"/>
    <property type="match status" value="1"/>
</dbReference>
<dbReference type="PaxDb" id="3218-PP1S285_15V6.1"/>
<dbReference type="eggNOG" id="KOG3043">
    <property type="taxonomic scope" value="Eukaryota"/>
</dbReference>
<reference evidence="2 4" key="1">
    <citation type="journal article" date="2008" name="Science">
        <title>The Physcomitrella genome reveals evolutionary insights into the conquest of land by plants.</title>
        <authorList>
            <person name="Rensing S."/>
            <person name="Lang D."/>
            <person name="Zimmer A."/>
            <person name="Terry A."/>
            <person name="Salamov A."/>
            <person name="Shapiro H."/>
            <person name="Nishiyama T."/>
            <person name="Perroud P.-F."/>
            <person name="Lindquist E."/>
            <person name="Kamisugi Y."/>
            <person name="Tanahashi T."/>
            <person name="Sakakibara K."/>
            <person name="Fujita T."/>
            <person name="Oishi K."/>
            <person name="Shin-I T."/>
            <person name="Kuroki Y."/>
            <person name="Toyoda A."/>
            <person name="Suzuki Y."/>
            <person name="Hashimoto A."/>
            <person name="Yamaguchi K."/>
            <person name="Sugano A."/>
            <person name="Kohara Y."/>
            <person name="Fujiyama A."/>
            <person name="Anterola A."/>
            <person name="Aoki S."/>
            <person name="Ashton N."/>
            <person name="Barbazuk W.B."/>
            <person name="Barker E."/>
            <person name="Bennetzen J."/>
            <person name="Bezanilla M."/>
            <person name="Blankenship R."/>
            <person name="Cho S.H."/>
            <person name="Dutcher S."/>
            <person name="Estelle M."/>
            <person name="Fawcett J.A."/>
            <person name="Gundlach H."/>
            <person name="Hanada K."/>
            <person name="Heyl A."/>
            <person name="Hicks K.A."/>
            <person name="Hugh J."/>
            <person name="Lohr M."/>
            <person name="Mayer K."/>
            <person name="Melkozernov A."/>
            <person name="Murata T."/>
            <person name="Nelson D."/>
            <person name="Pils B."/>
            <person name="Prigge M."/>
            <person name="Reiss B."/>
            <person name="Renner T."/>
            <person name="Rombauts S."/>
            <person name="Rushton P."/>
            <person name="Sanderfoot A."/>
            <person name="Schween G."/>
            <person name="Shiu S.-H."/>
            <person name="Stueber K."/>
            <person name="Theodoulou F.L."/>
            <person name="Tu H."/>
            <person name="Van de Peer Y."/>
            <person name="Verrier P.J."/>
            <person name="Waters E."/>
            <person name="Wood A."/>
            <person name="Yang L."/>
            <person name="Cove D."/>
            <person name="Cuming A."/>
            <person name="Hasebe M."/>
            <person name="Lucas S."/>
            <person name="Mishler D.B."/>
            <person name="Reski R."/>
            <person name="Grigoriev I."/>
            <person name="Quatrano R.S."/>
            <person name="Boore J.L."/>
        </authorList>
    </citation>
    <scope>NUCLEOTIDE SEQUENCE [LARGE SCALE GENOMIC DNA]</scope>
    <source>
        <strain evidence="3 4">cv. Gransden 2004</strain>
    </source>
</reference>
<dbReference type="EMBL" id="ABEU02000008">
    <property type="protein sequence ID" value="PNR49954.1"/>
    <property type="molecule type" value="Genomic_DNA"/>
</dbReference>
<name>A9TQ47_PHYPA</name>
<gene>
    <name evidence="2" type="ORF">PHYPA_011851</name>
</gene>
<dbReference type="PANTHER" id="PTHR17630:SF44">
    <property type="entry name" value="PROTEIN AIM2"/>
    <property type="match status" value="1"/>
</dbReference>
<dbReference type="SUPFAM" id="SSF53474">
    <property type="entry name" value="alpha/beta-Hydrolases"/>
    <property type="match status" value="1"/>
</dbReference>
<feature type="domain" description="Dienelactone hydrolase" evidence="1">
    <location>
        <begin position="15"/>
        <end position="188"/>
    </location>
</feature>